<dbReference type="InterPro" id="IPR036868">
    <property type="entry name" value="TusA-like_sf"/>
</dbReference>
<evidence type="ECO:0000313" key="3">
    <source>
        <dbReference type="EMBL" id="CDQ10990.1"/>
    </source>
</evidence>
<accession>A0A060URI1</accession>
<reference evidence="3" key="1">
    <citation type="submission" date="2014-03" db="EMBL/GenBank/DDBJ databases">
        <authorList>
            <person name="Genoscope - CEA"/>
        </authorList>
    </citation>
    <scope>NUCLEOTIDE SEQUENCE [LARGE SCALE GENOMIC DNA]</scope>
    <source>
        <strain evidence="3">CF27</strain>
    </source>
</reference>
<evidence type="ECO:0000313" key="5">
    <source>
        <dbReference type="Proteomes" id="UP000193925"/>
    </source>
</evidence>
<dbReference type="PROSITE" id="PS01148">
    <property type="entry name" value="UPF0033"/>
    <property type="match status" value="1"/>
</dbReference>
<dbReference type="EMBL" id="CCCS020000042">
    <property type="protein sequence ID" value="CDQ10990.1"/>
    <property type="molecule type" value="Genomic_DNA"/>
</dbReference>
<reference evidence="4 5" key="3">
    <citation type="submission" date="2017-03" db="EMBL/GenBank/DDBJ databases">
        <authorList>
            <person name="Regsiter A."/>
            <person name="William W."/>
        </authorList>
    </citation>
    <scope>NUCLEOTIDE SEQUENCE [LARGE SCALE GENOMIC DNA]</scope>
    <source>
        <strain evidence="4">PRJEB5721</strain>
    </source>
</reference>
<dbReference type="RefSeq" id="WP_035193852.1">
    <property type="nucleotide sequence ID" value="NZ_CCCS020000042.1"/>
</dbReference>
<sequence length="77" mass="8525">MSTQRVVDARGSFCPGPLMELISNMKMMAVGDVLELLSTDAGSAADVPEWIKKVGHTMINTEHDAEGTWHIRVRKEK</sequence>
<protein>
    <recommendedName>
        <fullName evidence="2">UPF0033 domain-containing protein</fullName>
    </recommendedName>
</protein>
<evidence type="ECO:0000313" key="4">
    <source>
        <dbReference type="EMBL" id="SMH65795.1"/>
    </source>
</evidence>
<dbReference type="AlphaFoldDB" id="A0A060URI1"/>
<feature type="domain" description="UPF0033" evidence="2">
    <location>
        <begin position="7"/>
        <end position="31"/>
    </location>
</feature>
<dbReference type="CDD" id="cd00291">
    <property type="entry name" value="SirA_YedF_YeeD"/>
    <property type="match status" value="1"/>
</dbReference>
<dbReference type="PANTHER" id="PTHR33279:SF2">
    <property type="entry name" value="SULFUR CARRIER PROTEIN TUSA"/>
    <property type="match status" value="1"/>
</dbReference>
<evidence type="ECO:0000259" key="2">
    <source>
        <dbReference type="PROSITE" id="PS01148"/>
    </source>
</evidence>
<gene>
    <name evidence="4" type="ORF">AFERRI_20579</name>
    <name evidence="3" type="ORF">AFERRI_470019</name>
</gene>
<name>A0A060URI1_9PROT</name>
<organism evidence="3">
    <name type="scientific">Acidithiobacillus ferrivorans</name>
    <dbReference type="NCBI Taxonomy" id="160808"/>
    <lineage>
        <taxon>Bacteria</taxon>
        <taxon>Pseudomonadati</taxon>
        <taxon>Pseudomonadota</taxon>
        <taxon>Acidithiobacillia</taxon>
        <taxon>Acidithiobacillales</taxon>
        <taxon>Acidithiobacillaceae</taxon>
        <taxon>Acidithiobacillus</taxon>
    </lineage>
</organism>
<keyword evidence="5" id="KW-1185">Reference proteome</keyword>
<dbReference type="Proteomes" id="UP000193925">
    <property type="component" value="Chromosome AFERRI"/>
</dbReference>
<dbReference type="Pfam" id="PF01206">
    <property type="entry name" value="TusA"/>
    <property type="match status" value="1"/>
</dbReference>
<reference evidence="3" key="2">
    <citation type="submission" date="2014-07" db="EMBL/GenBank/DDBJ databases">
        <title>Initial genome analysis of the psychrotolerant acidophile Acidithiobacillus ferrivorans CF27: insights into iron and sulfur oxidation pathways and into biofilm formation.</title>
        <authorList>
            <person name="Talla E."/>
            <person name="Hedrich S."/>
            <person name="Mangenot S."/>
            <person name="Ji B."/>
            <person name="Johnson D.B."/>
            <person name="Barbe V."/>
            <person name="Bonnefoy V."/>
        </authorList>
    </citation>
    <scope>NUCLEOTIDE SEQUENCE [LARGE SCALE GENOMIC DNA]</scope>
    <source>
        <strain evidence="3">CF27</strain>
    </source>
</reference>
<evidence type="ECO:0000256" key="1">
    <source>
        <dbReference type="ARBA" id="ARBA00008984"/>
    </source>
</evidence>
<dbReference type="Gene3D" id="3.30.110.40">
    <property type="entry name" value="TusA-like domain"/>
    <property type="match status" value="1"/>
</dbReference>
<proteinExistence type="inferred from homology"/>
<comment type="similarity">
    <text evidence="1">Belongs to the sulfur carrier protein TusA family.</text>
</comment>
<dbReference type="InterPro" id="IPR001455">
    <property type="entry name" value="TusA-like"/>
</dbReference>
<dbReference type="PANTHER" id="PTHR33279">
    <property type="entry name" value="SULFUR CARRIER PROTEIN YEDF-RELATED"/>
    <property type="match status" value="1"/>
</dbReference>
<dbReference type="EMBL" id="LT841305">
    <property type="protein sequence ID" value="SMH65795.1"/>
    <property type="molecule type" value="Genomic_DNA"/>
</dbReference>
<dbReference type="SUPFAM" id="SSF64307">
    <property type="entry name" value="SirA-like"/>
    <property type="match status" value="1"/>
</dbReference>